<comment type="caution">
    <text evidence="1">The sequence shown here is derived from an EMBL/GenBank/DDBJ whole genome shotgun (WGS) entry which is preliminary data.</text>
</comment>
<name>X1U9Z1_9ZZZZ</name>
<reference evidence="1" key="1">
    <citation type="journal article" date="2014" name="Front. Microbiol.">
        <title>High frequency of phylogenetically diverse reductive dehalogenase-homologous genes in deep subseafloor sedimentary metagenomes.</title>
        <authorList>
            <person name="Kawai M."/>
            <person name="Futagami T."/>
            <person name="Toyoda A."/>
            <person name="Takaki Y."/>
            <person name="Nishi S."/>
            <person name="Hori S."/>
            <person name="Arai W."/>
            <person name="Tsubouchi T."/>
            <person name="Morono Y."/>
            <person name="Uchiyama I."/>
            <person name="Ito T."/>
            <person name="Fujiyama A."/>
            <person name="Inagaki F."/>
            <person name="Takami H."/>
        </authorList>
    </citation>
    <scope>NUCLEOTIDE SEQUENCE</scope>
    <source>
        <strain evidence="1">Expedition CK06-06</strain>
    </source>
</reference>
<gene>
    <name evidence="1" type="ORF">S12H4_42448</name>
</gene>
<organism evidence="1">
    <name type="scientific">marine sediment metagenome</name>
    <dbReference type="NCBI Taxonomy" id="412755"/>
    <lineage>
        <taxon>unclassified sequences</taxon>
        <taxon>metagenomes</taxon>
        <taxon>ecological metagenomes</taxon>
    </lineage>
</organism>
<evidence type="ECO:0000313" key="1">
    <source>
        <dbReference type="EMBL" id="GAJ14353.1"/>
    </source>
</evidence>
<dbReference type="AlphaFoldDB" id="X1U9Z1"/>
<feature type="non-terminal residue" evidence="1">
    <location>
        <position position="1"/>
    </location>
</feature>
<sequence>GGERTTSITKLDEKTVLRLVALSPSVTSKILMETISEARKQVRGY</sequence>
<accession>X1U9Z1</accession>
<dbReference type="EMBL" id="BARW01025976">
    <property type="protein sequence ID" value="GAJ14353.1"/>
    <property type="molecule type" value="Genomic_DNA"/>
</dbReference>
<protein>
    <submittedName>
        <fullName evidence="1">Uncharacterized protein</fullName>
    </submittedName>
</protein>
<proteinExistence type="predicted"/>